<name>A0A379G9L3_9BACT</name>
<dbReference type="InterPro" id="IPR011250">
    <property type="entry name" value="OMP/PagP_B-barrel"/>
</dbReference>
<dbReference type="InterPro" id="IPR027385">
    <property type="entry name" value="Beta-barrel_OMP"/>
</dbReference>
<dbReference type="Gene3D" id="2.40.160.20">
    <property type="match status" value="1"/>
</dbReference>
<dbReference type="Proteomes" id="UP000254235">
    <property type="component" value="Unassembled WGS sequence"/>
</dbReference>
<evidence type="ECO:0000313" key="4">
    <source>
        <dbReference type="EMBL" id="SUC37591.1"/>
    </source>
</evidence>
<dbReference type="OrthoDB" id="1163183at2"/>
<dbReference type="EMBL" id="UGTP01000002">
    <property type="protein sequence ID" value="SUC37591.1"/>
    <property type="molecule type" value="Genomic_DNA"/>
</dbReference>
<gene>
    <name evidence="4" type="ORF">NCTC13043_02081</name>
</gene>
<dbReference type="SUPFAM" id="SSF56925">
    <property type="entry name" value="OMPA-like"/>
    <property type="match status" value="1"/>
</dbReference>
<evidence type="ECO:0000259" key="3">
    <source>
        <dbReference type="Pfam" id="PF13505"/>
    </source>
</evidence>
<dbReference type="Pfam" id="PF13505">
    <property type="entry name" value="OMP_b-brl"/>
    <property type="match status" value="1"/>
</dbReference>
<accession>A0A379G9L3</accession>
<protein>
    <recommendedName>
        <fullName evidence="3">Outer membrane protein beta-barrel domain-containing protein</fullName>
    </recommendedName>
</protein>
<dbReference type="AlphaFoldDB" id="A0A379G9L3"/>
<reference evidence="4 5" key="1">
    <citation type="submission" date="2018-06" db="EMBL/GenBank/DDBJ databases">
        <authorList>
            <consortium name="Pathogen Informatics"/>
            <person name="Doyle S."/>
        </authorList>
    </citation>
    <scope>NUCLEOTIDE SEQUENCE [LARGE SCALE GENOMIC DNA]</scope>
    <source>
        <strain evidence="4 5">NCTC13043</strain>
    </source>
</reference>
<organism evidence="4 5">
    <name type="scientific">Prevotella pallens</name>
    <dbReference type="NCBI Taxonomy" id="60133"/>
    <lineage>
        <taxon>Bacteria</taxon>
        <taxon>Pseudomonadati</taxon>
        <taxon>Bacteroidota</taxon>
        <taxon>Bacteroidia</taxon>
        <taxon>Bacteroidales</taxon>
        <taxon>Prevotellaceae</taxon>
        <taxon>Prevotella</taxon>
    </lineage>
</organism>
<evidence type="ECO:0000256" key="1">
    <source>
        <dbReference type="ARBA" id="ARBA00022729"/>
    </source>
</evidence>
<dbReference type="RefSeq" id="WP_115084006.1">
    <property type="nucleotide sequence ID" value="NZ_CAKAQN010000014.1"/>
</dbReference>
<evidence type="ECO:0000256" key="2">
    <source>
        <dbReference type="SAM" id="SignalP"/>
    </source>
</evidence>
<proteinExistence type="predicted"/>
<feature type="chain" id="PRO_5016656449" description="Outer membrane protein beta-barrel domain-containing protein" evidence="2">
    <location>
        <begin position="20"/>
        <end position="162"/>
    </location>
</feature>
<dbReference type="GeneID" id="78571718"/>
<feature type="signal peptide" evidence="2">
    <location>
        <begin position="1"/>
        <end position="19"/>
    </location>
</feature>
<keyword evidence="1 2" id="KW-0732">Signal</keyword>
<evidence type="ECO:0000313" key="5">
    <source>
        <dbReference type="Proteomes" id="UP000254235"/>
    </source>
</evidence>
<feature type="domain" description="Outer membrane protein beta-barrel" evidence="3">
    <location>
        <begin position="7"/>
        <end position="161"/>
    </location>
</feature>
<sequence>MKKLLVLVCAAIVSISASAQKGDKAIGVNLSYGAKVKNIGLGVKGQYYLTDRLRGEASIDHFLKKDDVSMWDINANLHYLFDVAPKLQVYPVVGVGYTKWNVHFVLLDGKKKSASEDRLAVNLGCGVQYQLINRINVNAELKYQIIDNYNQLVPSVGLTYRL</sequence>